<name>A7B281_MEDG7</name>
<dbReference type="AlphaFoldDB" id="A7B281"/>
<evidence type="ECO:0000313" key="1">
    <source>
        <dbReference type="EMBL" id="EDN78353.1"/>
    </source>
</evidence>
<dbReference type="EMBL" id="AAYG02000011">
    <property type="protein sequence ID" value="EDN78353.1"/>
    <property type="molecule type" value="Genomic_DNA"/>
</dbReference>
<organism evidence="1 2">
    <name type="scientific">Mediterraneibacter gnavus (strain ATCC 29149 / DSM 114966 / JCM 6515 / VPI C7-9)</name>
    <name type="common">Ruminococcus gnavus</name>
    <dbReference type="NCBI Taxonomy" id="411470"/>
    <lineage>
        <taxon>Bacteria</taxon>
        <taxon>Bacillati</taxon>
        <taxon>Bacillota</taxon>
        <taxon>Clostridia</taxon>
        <taxon>Lachnospirales</taxon>
        <taxon>Lachnospiraceae</taxon>
        <taxon>Mediterraneibacter</taxon>
    </lineage>
</organism>
<proteinExistence type="predicted"/>
<protein>
    <submittedName>
        <fullName evidence="1">Uncharacterized protein</fullName>
    </submittedName>
</protein>
<gene>
    <name evidence="1" type="ORF">RUMGNA_01659</name>
</gene>
<dbReference type="Proteomes" id="UP000004410">
    <property type="component" value="Unassembled WGS sequence"/>
</dbReference>
<dbReference type="PaxDb" id="411470-RUMGNA_01659"/>
<sequence length="35" mass="3850">MGDTMACVFFCCFCENCGIVNGKGKGYNKHIKNCL</sequence>
<accession>A7B281</accession>
<comment type="caution">
    <text evidence="1">The sequence shown here is derived from an EMBL/GenBank/DDBJ whole genome shotgun (WGS) entry which is preliminary data.</text>
</comment>
<evidence type="ECO:0000313" key="2">
    <source>
        <dbReference type="Proteomes" id="UP000004410"/>
    </source>
</evidence>
<reference evidence="1 2" key="1">
    <citation type="submission" date="2007-04" db="EMBL/GenBank/DDBJ databases">
        <authorList>
            <person name="Fulton L."/>
            <person name="Clifton S."/>
            <person name="Fulton B."/>
            <person name="Xu J."/>
            <person name="Minx P."/>
            <person name="Pepin K.H."/>
            <person name="Johnson M."/>
            <person name="Thiruvilangam P."/>
            <person name="Bhonagiri V."/>
            <person name="Nash W.E."/>
            <person name="Mardis E.R."/>
            <person name="Wilson R.K."/>
        </authorList>
    </citation>
    <scope>NUCLEOTIDE SEQUENCE [LARGE SCALE GENOMIC DNA]</scope>
    <source>
        <strain evidence="1 2">ATCC 29149</strain>
    </source>
</reference>
<reference evidence="1 2" key="2">
    <citation type="submission" date="2007-06" db="EMBL/GenBank/DDBJ databases">
        <title>Draft genome sequence of Ruminococcus gnavus (ATCC 29149).</title>
        <authorList>
            <person name="Sudarsanam P."/>
            <person name="Ley R."/>
            <person name="Guruge J."/>
            <person name="Turnbaugh P.J."/>
            <person name="Mahowald M."/>
            <person name="Liep D."/>
            <person name="Gordon J."/>
        </authorList>
    </citation>
    <scope>NUCLEOTIDE SEQUENCE [LARGE SCALE GENOMIC DNA]</scope>
    <source>
        <strain evidence="1 2">ATCC 29149</strain>
    </source>
</reference>